<dbReference type="Proteomes" id="UP000245207">
    <property type="component" value="Unassembled WGS sequence"/>
</dbReference>
<evidence type="ECO:0000313" key="7">
    <source>
        <dbReference type="EMBL" id="PWA41662.1"/>
    </source>
</evidence>
<comment type="cofactor">
    <cofactor evidence="1 6">
        <name>Mg(2+)</name>
        <dbReference type="ChEBI" id="CHEBI:18420"/>
    </cofactor>
</comment>
<dbReference type="EMBL" id="PKPP01012927">
    <property type="protein sequence ID" value="PWA41662.1"/>
    <property type="molecule type" value="Genomic_DNA"/>
</dbReference>
<accession>A0A2U1KY32</accession>
<keyword evidence="4" id="KW-0378">Hydrolase</keyword>
<feature type="binding site" evidence="6">
    <location>
        <position position="64"/>
    </location>
    <ligand>
        <name>Mg(2+)</name>
        <dbReference type="ChEBI" id="CHEBI:18420"/>
        <label>1</label>
        <note>catalytic</note>
    </ligand>
</feature>
<comment type="similarity">
    <text evidence="2">Belongs to the inositol monophosphatase superfamily.</text>
</comment>
<reference evidence="7 8" key="1">
    <citation type="journal article" date="2018" name="Mol. Plant">
        <title>The genome of Artemisia annua provides insight into the evolution of Asteraceae family and artemisinin biosynthesis.</title>
        <authorList>
            <person name="Shen Q."/>
            <person name="Zhang L."/>
            <person name="Liao Z."/>
            <person name="Wang S."/>
            <person name="Yan T."/>
            <person name="Shi P."/>
            <person name="Liu M."/>
            <person name="Fu X."/>
            <person name="Pan Q."/>
            <person name="Wang Y."/>
            <person name="Lv Z."/>
            <person name="Lu X."/>
            <person name="Zhang F."/>
            <person name="Jiang W."/>
            <person name="Ma Y."/>
            <person name="Chen M."/>
            <person name="Hao X."/>
            <person name="Li L."/>
            <person name="Tang Y."/>
            <person name="Lv G."/>
            <person name="Zhou Y."/>
            <person name="Sun X."/>
            <person name="Brodelius P.E."/>
            <person name="Rose J.K.C."/>
            <person name="Tang K."/>
        </authorList>
    </citation>
    <scope>NUCLEOTIDE SEQUENCE [LARGE SCALE GENOMIC DNA]</scope>
    <source>
        <strain evidence="8">cv. Huhao1</strain>
        <tissue evidence="7">Leaf</tissue>
    </source>
</reference>
<dbReference type="AlphaFoldDB" id="A0A2U1KY32"/>
<sequence length="527" mass="57502">MRLGNHSKSWLIAPKQVKRTLFTSDGKILEKNDQTPVTIADIGVQALISLELGNLFPSIPLVVEEDSAFIRSANLVDSVVNVVTDKTSSRDKTLTQDDVLEAIDRGGTFGPKPATYWVLDPIDGTRGFVKGSVALYVMINKGFLNKAMGTSAAGDSMGTNSLTQPVNVNLDELSAGFKRSKTREAARSVRNTNDVFVSTATGAQDDVSGHGLSVKDGADSTVAQSVSNASGAVELTELKLLVGVVKMKSFAICTLSKRVGLSLVVEGETVLGVMGCPNWRGDKSNQPPSNTHKLEKDIFGSGIIMVAHVGCGTWSKGLPDLRNSNVQEPINWDRCLVDRYTLVHKGRYCISESQTWESIPLASLFGSTTDVDNFMQISYGTSGRASVFIQRARAERVVKVRIVGPKVTSKPSELESRYFSFDQGNTCPCMQHLFILHSAKKGFLGMNFIREQFFKLIYSRGDGSLTGRSISFVLSQIASERLLSFWAYQLDIEVAWYLQSDSTLHLCWAPDANVGSEHPHTFTKPAI</sequence>
<comment type="caution">
    <text evidence="7">The sequence shown here is derived from an EMBL/GenBank/DDBJ whole genome shotgun (WGS) entry which is preliminary data.</text>
</comment>
<keyword evidence="5 6" id="KW-0460">Magnesium</keyword>
<name>A0A2U1KY32_ARTAN</name>
<dbReference type="OrthoDB" id="411145at2759"/>
<dbReference type="Pfam" id="PF00459">
    <property type="entry name" value="Inositol_P"/>
    <property type="match status" value="1"/>
</dbReference>
<evidence type="ECO:0000256" key="2">
    <source>
        <dbReference type="ARBA" id="ARBA00009759"/>
    </source>
</evidence>
<dbReference type="PANTHER" id="PTHR43200:SF4">
    <property type="entry name" value="PAP-SPECIFIC PHOSPHATASE, MITOCHONDRIAL-RELATED"/>
    <property type="match status" value="1"/>
</dbReference>
<dbReference type="GO" id="GO:0046872">
    <property type="term" value="F:metal ion binding"/>
    <property type="evidence" value="ECO:0007669"/>
    <property type="project" value="UniProtKB-KW"/>
</dbReference>
<dbReference type="STRING" id="35608.A0A2U1KY32"/>
<gene>
    <name evidence="7" type="ORF">CTI12_AA551850</name>
</gene>
<evidence type="ECO:0000256" key="3">
    <source>
        <dbReference type="ARBA" id="ARBA00022723"/>
    </source>
</evidence>
<dbReference type="PROSITE" id="PS00629">
    <property type="entry name" value="IMP_1"/>
    <property type="match status" value="1"/>
</dbReference>
<dbReference type="SUPFAM" id="SSF56655">
    <property type="entry name" value="Carbohydrate phosphatase"/>
    <property type="match status" value="1"/>
</dbReference>
<feature type="binding site" evidence="6">
    <location>
        <position position="120"/>
    </location>
    <ligand>
        <name>Mg(2+)</name>
        <dbReference type="ChEBI" id="CHEBI:18420"/>
        <label>1</label>
        <note>catalytic</note>
    </ligand>
</feature>
<dbReference type="PANTHER" id="PTHR43200">
    <property type="entry name" value="PHOSPHATASE"/>
    <property type="match status" value="1"/>
</dbReference>
<evidence type="ECO:0000256" key="1">
    <source>
        <dbReference type="ARBA" id="ARBA00001946"/>
    </source>
</evidence>
<organism evidence="7 8">
    <name type="scientific">Artemisia annua</name>
    <name type="common">Sweet wormwood</name>
    <dbReference type="NCBI Taxonomy" id="35608"/>
    <lineage>
        <taxon>Eukaryota</taxon>
        <taxon>Viridiplantae</taxon>
        <taxon>Streptophyta</taxon>
        <taxon>Embryophyta</taxon>
        <taxon>Tracheophyta</taxon>
        <taxon>Spermatophyta</taxon>
        <taxon>Magnoliopsida</taxon>
        <taxon>eudicotyledons</taxon>
        <taxon>Gunneridae</taxon>
        <taxon>Pentapetalae</taxon>
        <taxon>asterids</taxon>
        <taxon>campanulids</taxon>
        <taxon>Asterales</taxon>
        <taxon>Asteraceae</taxon>
        <taxon>Asteroideae</taxon>
        <taxon>Anthemideae</taxon>
        <taxon>Artemisiinae</taxon>
        <taxon>Artemisia</taxon>
    </lineage>
</organism>
<protein>
    <submittedName>
        <fullName evidence="7">Inositol monophosphatase family protein</fullName>
    </submittedName>
</protein>
<proteinExistence type="inferred from homology"/>
<evidence type="ECO:0000256" key="6">
    <source>
        <dbReference type="PIRSR" id="PIRSR600760-2"/>
    </source>
</evidence>
<dbReference type="GO" id="GO:0008441">
    <property type="term" value="F:3'(2'),5'-bisphosphate nucleotidase activity"/>
    <property type="evidence" value="ECO:0007669"/>
    <property type="project" value="TreeGrafter"/>
</dbReference>
<dbReference type="InterPro" id="IPR051090">
    <property type="entry name" value="Inositol_monoP_superfamily"/>
</dbReference>
<dbReference type="GO" id="GO:0000103">
    <property type="term" value="P:sulfate assimilation"/>
    <property type="evidence" value="ECO:0007669"/>
    <property type="project" value="TreeGrafter"/>
</dbReference>
<keyword evidence="3 6" id="KW-0479">Metal-binding</keyword>
<evidence type="ECO:0000313" key="8">
    <source>
        <dbReference type="Proteomes" id="UP000245207"/>
    </source>
</evidence>
<evidence type="ECO:0000256" key="4">
    <source>
        <dbReference type="ARBA" id="ARBA00022801"/>
    </source>
</evidence>
<dbReference type="InterPro" id="IPR000760">
    <property type="entry name" value="Inositol_monophosphatase-like"/>
</dbReference>
<dbReference type="InterPro" id="IPR020583">
    <property type="entry name" value="Inositol_monoP_metal-BS"/>
</dbReference>
<feature type="binding site" evidence="6">
    <location>
        <position position="123"/>
    </location>
    <ligand>
        <name>Mg(2+)</name>
        <dbReference type="ChEBI" id="CHEBI:18420"/>
        <label>1</label>
        <note>catalytic</note>
    </ligand>
</feature>
<evidence type="ECO:0000256" key="5">
    <source>
        <dbReference type="ARBA" id="ARBA00022842"/>
    </source>
</evidence>
<dbReference type="Gene3D" id="3.30.540.10">
    <property type="entry name" value="Fructose-1,6-Bisphosphatase, subunit A, domain 1"/>
    <property type="match status" value="2"/>
</dbReference>
<feature type="binding site" evidence="6">
    <location>
        <position position="122"/>
    </location>
    <ligand>
        <name>Mg(2+)</name>
        <dbReference type="ChEBI" id="CHEBI:18420"/>
        <label>1</label>
        <note>catalytic</note>
    </ligand>
</feature>
<keyword evidence="8" id="KW-1185">Reference proteome</keyword>